<dbReference type="InterPro" id="IPR036866">
    <property type="entry name" value="RibonucZ/Hydroxyglut_hydro"/>
</dbReference>
<dbReference type="RefSeq" id="WP_145074059.1">
    <property type="nucleotide sequence ID" value="NZ_CP036425.1"/>
</dbReference>
<dbReference type="GO" id="GO:0017001">
    <property type="term" value="P:antibiotic catabolic process"/>
    <property type="evidence" value="ECO:0007669"/>
    <property type="project" value="UniProtKB-ARBA"/>
</dbReference>
<evidence type="ECO:0000313" key="4">
    <source>
        <dbReference type="Proteomes" id="UP000317369"/>
    </source>
</evidence>
<dbReference type="PANTHER" id="PTHR42951">
    <property type="entry name" value="METALLO-BETA-LACTAMASE DOMAIN-CONTAINING"/>
    <property type="match status" value="1"/>
</dbReference>
<comment type="similarity">
    <text evidence="1">Belongs to the metallo-beta-lactamase superfamily. Class-B beta-lactamase family.</text>
</comment>
<dbReference type="Pfam" id="PF00753">
    <property type="entry name" value="Lactamase_B"/>
    <property type="match status" value="1"/>
</dbReference>
<accession>A0A517YQE5</accession>
<keyword evidence="4" id="KW-1185">Reference proteome</keyword>
<organism evidence="3 4">
    <name type="scientific">Poriferisphaera corsica</name>
    <dbReference type="NCBI Taxonomy" id="2528020"/>
    <lineage>
        <taxon>Bacteria</taxon>
        <taxon>Pseudomonadati</taxon>
        <taxon>Planctomycetota</taxon>
        <taxon>Phycisphaerae</taxon>
        <taxon>Phycisphaerales</taxon>
        <taxon>Phycisphaeraceae</taxon>
        <taxon>Poriferisphaera</taxon>
    </lineage>
</organism>
<protein>
    <submittedName>
        <fullName evidence="3">Metallo-beta-lactamase superfamily protein</fullName>
    </submittedName>
</protein>
<dbReference type="SUPFAM" id="SSF56281">
    <property type="entry name" value="Metallo-hydrolase/oxidoreductase"/>
    <property type="match status" value="1"/>
</dbReference>
<name>A0A517YQE5_9BACT</name>
<evidence type="ECO:0000259" key="2">
    <source>
        <dbReference type="SMART" id="SM00849"/>
    </source>
</evidence>
<dbReference type="AlphaFoldDB" id="A0A517YQE5"/>
<dbReference type="SMART" id="SM00849">
    <property type="entry name" value="Lactamase_B"/>
    <property type="match status" value="1"/>
</dbReference>
<gene>
    <name evidence="3" type="ORF">KS4_04810</name>
</gene>
<evidence type="ECO:0000313" key="3">
    <source>
        <dbReference type="EMBL" id="QDU32449.1"/>
    </source>
</evidence>
<dbReference type="Proteomes" id="UP000317369">
    <property type="component" value="Chromosome"/>
</dbReference>
<feature type="domain" description="Metallo-beta-lactamase" evidence="2">
    <location>
        <begin position="100"/>
        <end position="292"/>
    </location>
</feature>
<dbReference type="InterPro" id="IPR050855">
    <property type="entry name" value="NDM-1-like"/>
</dbReference>
<reference evidence="3 4" key="1">
    <citation type="submission" date="2019-02" db="EMBL/GenBank/DDBJ databases">
        <title>Deep-cultivation of Planctomycetes and their phenomic and genomic characterization uncovers novel biology.</title>
        <authorList>
            <person name="Wiegand S."/>
            <person name="Jogler M."/>
            <person name="Boedeker C."/>
            <person name="Pinto D."/>
            <person name="Vollmers J."/>
            <person name="Rivas-Marin E."/>
            <person name="Kohn T."/>
            <person name="Peeters S.H."/>
            <person name="Heuer A."/>
            <person name="Rast P."/>
            <person name="Oberbeckmann S."/>
            <person name="Bunk B."/>
            <person name="Jeske O."/>
            <person name="Meyerdierks A."/>
            <person name="Storesund J.E."/>
            <person name="Kallscheuer N."/>
            <person name="Luecker S."/>
            <person name="Lage O.M."/>
            <person name="Pohl T."/>
            <person name="Merkel B.J."/>
            <person name="Hornburger P."/>
            <person name="Mueller R.-W."/>
            <person name="Bruemmer F."/>
            <person name="Labrenz M."/>
            <person name="Spormann A.M."/>
            <person name="Op den Camp H."/>
            <person name="Overmann J."/>
            <person name="Amann R."/>
            <person name="Jetten M.S.M."/>
            <person name="Mascher T."/>
            <person name="Medema M.H."/>
            <person name="Devos D.P."/>
            <person name="Kaster A.-K."/>
            <person name="Ovreas L."/>
            <person name="Rohde M."/>
            <person name="Galperin M.Y."/>
            <person name="Jogler C."/>
        </authorList>
    </citation>
    <scope>NUCLEOTIDE SEQUENCE [LARGE SCALE GENOMIC DNA]</scope>
    <source>
        <strain evidence="3 4">KS4</strain>
    </source>
</reference>
<proteinExistence type="inferred from homology"/>
<dbReference type="OrthoDB" id="420651at2"/>
<dbReference type="EMBL" id="CP036425">
    <property type="protein sequence ID" value="QDU32449.1"/>
    <property type="molecule type" value="Genomic_DNA"/>
</dbReference>
<dbReference type="InterPro" id="IPR001279">
    <property type="entry name" value="Metallo-B-lactamas"/>
</dbReference>
<evidence type="ECO:0000256" key="1">
    <source>
        <dbReference type="ARBA" id="ARBA00005250"/>
    </source>
</evidence>
<dbReference type="KEGG" id="pcor:KS4_04810"/>
<dbReference type="PANTHER" id="PTHR42951:SF4">
    <property type="entry name" value="ACYL-COENZYME A THIOESTERASE MBLAC2"/>
    <property type="match status" value="1"/>
</dbReference>
<sequence>MFESSVSMVILEPMGLRIRDMIGGISRREMLSGTVAAGCGCLMGSAIANSDGVSLIGREQQGDVVFKKPYGEVKQLGEGVYAVVSTPFLADGKIGDLTTHCNGGLIGGRDGVLAFDAYRTMEGAVWVGEVSKALFGQLPTHVVCSHFHFDHIGGIAGFFDRATVPEIVMTETTYLLALEHYAKVVRSKENARFAEHGLETWGGQFVSPTKIVIQEDEDLTIDLGGRVVKLTPMRGHTQSDLVAEVDDPAVTFGGDLIWNGIFPNFMSAIPSLYVRSVEHLLKRKKAVVIPGHGMDARADSVGLVSYLELQQLIEMEAKRDFTKGLSVSEAVSEFIVPERLGYWKYFRPNFHEVAFKAWYRELAENQG</sequence>
<dbReference type="Gene3D" id="3.60.15.10">
    <property type="entry name" value="Ribonuclease Z/Hydroxyacylglutathione hydrolase-like"/>
    <property type="match status" value="1"/>
</dbReference>